<reference evidence="7" key="1">
    <citation type="submission" date="2022-07" db="EMBL/GenBank/DDBJ databases">
        <title>Phylogenomic reconstructions and comparative analyses of Kickxellomycotina fungi.</title>
        <authorList>
            <person name="Reynolds N.K."/>
            <person name="Stajich J.E."/>
            <person name="Barry K."/>
            <person name="Grigoriev I.V."/>
            <person name="Crous P."/>
            <person name="Smith M.E."/>
        </authorList>
    </citation>
    <scope>NUCLEOTIDE SEQUENCE</scope>
    <source>
        <strain evidence="7">BCRC 34489</strain>
    </source>
</reference>
<dbReference type="AlphaFoldDB" id="A0A9W8HMB3"/>
<keyword evidence="3" id="KW-0443">Lipid metabolism</keyword>
<evidence type="ECO:0000313" key="8">
    <source>
        <dbReference type="Proteomes" id="UP001140172"/>
    </source>
</evidence>
<dbReference type="GO" id="GO:0016042">
    <property type="term" value="P:lipid catabolic process"/>
    <property type="evidence" value="ECO:0007669"/>
    <property type="project" value="UniProtKB-KW"/>
</dbReference>
<dbReference type="CDD" id="cd09171">
    <property type="entry name" value="PLDc_vPLD6_like"/>
    <property type="match status" value="1"/>
</dbReference>
<organism evidence="7 8">
    <name type="scientific">Coemansia interrupta</name>
    <dbReference type="NCBI Taxonomy" id="1126814"/>
    <lineage>
        <taxon>Eukaryota</taxon>
        <taxon>Fungi</taxon>
        <taxon>Fungi incertae sedis</taxon>
        <taxon>Zoopagomycota</taxon>
        <taxon>Kickxellomycotina</taxon>
        <taxon>Kickxellomycetes</taxon>
        <taxon>Kickxellales</taxon>
        <taxon>Kickxellaceae</taxon>
        <taxon>Coemansia</taxon>
    </lineage>
</organism>
<keyword evidence="1" id="KW-0378">Hydrolase</keyword>
<dbReference type="SUPFAM" id="SSF56024">
    <property type="entry name" value="Phospholipase D/nuclease"/>
    <property type="match status" value="1"/>
</dbReference>
<proteinExistence type="inferred from homology"/>
<sequence>MSFADILSACFGGGGGSAASNSPQYNLREAPFLSPDDAAQMPLDTFLERSLISGPSAAQNTDAFMAIYKKHLEGGADPIHVFSVIQRNLGQLAANDVDAGTTYWACQMLGLLVHANQGSGYAPPAMPAGSYAQALASGNEKLPEPVAYRPPPHKVSDSDIYIRSYFFPSEESFSALINFIGSAKSTLDICVFNITDNDVTRAIADAKHRGVDVRIITDDEQLKCQGNDVERMRDQYGIPFKTDTDTSKFMHSKFAIIDRRAVWSGSYNWTVSARRSNNESAICTNDPNTAQSYCEEFEKLWDQF</sequence>
<evidence type="ECO:0000259" key="6">
    <source>
        <dbReference type="PROSITE" id="PS50035"/>
    </source>
</evidence>
<gene>
    <name evidence="7" type="ORF">GGI15_000165</name>
</gene>
<evidence type="ECO:0000256" key="3">
    <source>
        <dbReference type="ARBA" id="ARBA00023098"/>
    </source>
</evidence>
<feature type="domain" description="PLD phosphodiesterase" evidence="6">
    <location>
        <begin position="246"/>
        <end position="273"/>
    </location>
</feature>
<dbReference type="InterPro" id="IPR025202">
    <property type="entry name" value="PLD-like_dom"/>
</dbReference>
<evidence type="ECO:0000313" key="7">
    <source>
        <dbReference type="EMBL" id="KAJ2788144.1"/>
    </source>
</evidence>
<protein>
    <recommendedName>
        <fullName evidence="5">Mitochondrial cardiolipin hydrolase</fullName>
    </recommendedName>
</protein>
<dbReference type="EMBL" id="JANBUM010000004">
    <property type="protein sequence ID" value="KAJ2788144.1"/>
    <property type="molecule type" value="Genomic_DNA"/>
</dbReference>
<dbReference type="PROSITE" id="PS50035">
    <property type="entry name" value="PLD"/>
    <property type="match status" value="1"/>
</dbReference>
<comment type="similarity">
    <text evidence="4">Belongs to the phospholipase D family. MitoPLD/Zucchini subfamily.</text>
</comment>
<accession>A0A9W8HMB3</accession>
<dbReference type="PANTHER" id="PTHR43856">
    <property type="entry name" value="CARDIOLIPIN HYDROLASE"/>
    <property type="match status" value="1"/>
</dbReference>
<evidence type="ECO:0000256" key="2">
    <source>
        <dbReference type="ARBA" id="ARBA00022963"/>
    </source>
</evidence>
<dbReference type="Proteomes" id="UP001140172">
    <property type="component" value="Unassembled WGS sequence"/>
</dbReference>
<dbReference type="GO" id="GO:0005739">
    <property type="term" value="C:mitochondrion"/>
    <property type="evidence" value="ECO:0007669"/>
    <property type="project" value="TreeGrafter"/>
</dbReference>
<dbReference type="Pfam" id="PF13091">
    <property type="entry name" value="PLDc_2"/>
    <property type="match status" value="1"/>
</dbReference>
<dbReference type="InterPro" id="IPR001736">
    <property type="entry name" value="PLipase_D/transphosphatidylase"/>
</dbReference>
<name>A0A9W8HMB3_9FUNG</name>
<dbReference type="InterPro" id="IPR051406">
    <property type="entry name" value="PLD_domain"/>
</dbReference>
<evidence type="ECO:0000256" key="4">
    <source>
        <dbReference type="ARBA" id="ARBA00038012"/>
    </source>
</evidence>
<comment type="caution">
    <text evidence="7">The sequence shown here is derived from an EMBL/GenBank/DDBJ whole genome shotgun (WGS) entry which is preliminary data.</text>
</comment>
<evidence type="ECO:0000256" key="5">
    <source>
        <dbReference type="ARBA" id="ARBA00040549"/>
    </source>
</evidence>
<dbReference type="PANTHER" id="PTHR43856:SF1">
    <property type="entry name" value="MITOCHONDRIAL CARDIOLIPIN HYDROLASE"/>
    <property type="match status" value="1"/>
</dbReference>
<keyword evidence="2" id="KW-0442">Lipid degradation</keyword>
<evidence type="ECO:0000256" key="1">
    <source>
        <dbReference type="ARBA" id="ARBA00022801"/>
    </source>
</evidence>
<dbReference type="OrthoDB" id="5205528at2759"/>
<dbReference type="Gene3D" id="3.30.870.10">
    <property type="entry name" value="Endonuclease Chain A"/>
    <property type="match status" value="1"/>
</dbReference>
<keyword evidence="8" id="KW-1185">Reference proteome</keyword>
<dbReference type="GO" id="GO:0016891">
    <property type="term" value="F:RNA endonuclease activity producing 5'-phosphomonoesters, hydrolytic mechanism"/>
    <property type="evidence" value="ECO:0007669"/>
    <property type="project" value="TreeGrafter"/>
</dbReference>